<name>A0A6P7X367_9AMPH</name>
<accession>A0A6P7X367</accession>
<dbReference type="AlphaFoldDB" id="A0A6P7X367"/>
<reference evidence="2" key="1">
    <citation type="submission" date="2025-08" db="UniProtKB">
        <authorList>
            <consortium name="RefSeq"/>
        </authorList>
    </citation>
    <scope>IDENTIFICATION</scope>
</reference>
<dbReference type="PANTHER" id="PTHR28630:SF3">
    <property type="entry name" value="PEROXIREDOXIN-LIKE 2C"/>
    <property type="match status" value="1"/>
</dbReference>
<dbReference type="Proteomes" id="UP000515156">
    <property type="component" value="Chromosome 2"/>
</dbReference>
<sequence>MASPIMQQIGGTYGPSPVGPAIPLVEAAQHLVLDRTGHRFRLGQLFRERRIILIFVWHFLCYTTKEYVEDLAKIPRSFLEDVDVGLVVIGQSHQHIAPFCCLTGYHHEIYVDPEREIYKVLGMKRGETSTTSGRSDHQALSVLSGNIKSIWRAMTGPAFDFQGDPAQQGGAVIVGPGDKLHFLHCDMNRMDHMPINSLLQLAGVETMDFTNKPRIIEV</sequence>
<evidence type="ECO:0000313" key="2">
    <source>
        <dbReference type="RefSeq" id="XP_030047826.1"/>
    </source>
</evidence>
<dbReference type="PANTHER" id="PTHR28630">
    <property type="match status" value="1"/>
</dbReference>
<dbReference type="CTD" id="195827"/>
<keyword evidence="1" id="KW-1185">Reference proteome</keyword>
<dbReference type="OrthoDB" id="40334at2759"/>
<evidence type="ECO:0000313" key="1">
    <source>
        <dbReference type="Proteomes" id="UP000515156"/>
    </source>
</evidence>
<dbReference type="SUPFAM" id="SSF52833">
    <property type="entry name" value="Thioredoxin-like"/>
    <property type="match status" value="1"/>
</dbReference>
<dbReference type="RefSeq" id="XP_030047826.1">
    <property type="nucleotide sequence ID" value="XM_030191966.1"/>
</dbReference>
<dbReference type="InParanoid" id="A0A6P7X367"/>
<dbReference type="Gene3D" id="3.40.30.10">
    <property type="entry name" value="Glutaredoxin"/>
    <property type="match status" value="1"/>
</dbReference>
<dbReference type="KEGG" id="muo:115461911"/>
<proteinExistence type="predicted"/>
<dbReference type="CDD" id="cd02970">
    <property type="entry name" value="PRX_like2"/>
    <property type="match status" value="1"/>
</dbReference>
<dbReference type="InterPro" id="IPR032801">
    <property type="entry name" value="PXL2A/B/C"/>
</dbReference>
<dbReference type="InterPro" id="IPR036249">
    <property type="entry name" value="Thioredoxin-like_sf"/>
</dbReference>
<organism evidence="1 2">
    <name type="scientific">Microcaecilia unicolor</name>
    <dbReference type="NCBI Taxonomy" id="1415580"/>
    <lineage>
        <taxon>Eukaryota</taxon>
        <taxon>Metazoa</taxon>
        <taxon>Chordata</taxon>
        <taxon>Craniata</taxon>
        <taxon>Vertebrata</taxon>
        <taxon>Euteleostomi</taxon>
        <taxon>Amphibia</taxon>
        <taxon>Gymnophiona</taxon>
        <taxon>Siphonopidae</taxon>
        <taxon>Microcaecilia</taxon>
    </lineage>
</organism>
<gene>
    <name evidence="2" type="primary">PRXL2C</name>
</gene>
<dbReference type="Pfam" id="PF13911">
    <property type="entry name" value="AhpC-TSA_2"/>
    <property type="match status" value="1"/>
</dbReference>
<dbReference type="FunCoup" id="A0A6P7X367">
    <property type="interactions" value="31"/>
</dbReference>
<dbReference type="GeneID" id="115461911"/>
<protein>
    <submittedName>
        <fullName evidence="2">Peroxiredoxin-like 2C</fullName>
    </submittedName>
</protein>